<keyword evidence="2" id="KW-0812">Transmembrane</keyword>
<dbReference type="HOGENOM" id="CLU_529839_0_0_11"/>
<proteinExistence type="predicted"/>
<feature type="region of interest" description="Disordered" evidence="1">
    <location>
        <begin position="239"/>
        <end position="262"/>
    </location>
</feature>
<feature type="transmembrane region" description="Helical" evidence="2">
    <location>
        <begin position="372"/>
        <end position="393"/>
    </location>
</feature>
<sequence>MTTALLERRFLADYARTGTNILLLVLIPVTFVIVAAPTLADAAKVLGGAHEGPGIETVTAGWAAAFLTGIAMYFQVASSRASDRRLILAGQSPGRLAVARLVTGAGLAAAATIAALSALAARQGWADPARLIAGTAMFAIVYLAIGAVIGAVVPTAVNGTVLLLFVWILDVFFGPTLSGSTSPLLRVLPTHFISLWTVNQPPEHGGPAALVWSGLWVVGALAVAYRVVAATAPAKSRSVATSGTASARESRQRFPKPPRSPSQFRTEFAMAVKDWQRTPLLWALLAAVPAVFILLSAAITPHGRSRVVVREAGVQVTAIVDPAVIHPGTMAPEAIASLAALVGVFVVLDARAADRRLVLAGQRPAAAVATRIAMVMMASVLVSGVSLALTATVFTAERWTVYALGSLILALTYGLMGMLLGPLFGRVSGVFLAFLLPLIDLGLGQSPMLGGDPADWALWIPGYGGMRLLIDGGLTPTFDEGAMLLVALGWIAVLMCAVLALLRRIINCPIPGRRSDGSSIGSSVRAR</sequence>
<keyword evidence="2" id="KW-1133">Transmembrane helix</keyword>
<dbReference type="RefSeq" id="WP_013493787.1">
    <property type="nucleotide sequence ID" value="NC_014830.1"/>
</dbReference>
<feature type="transmembrane region" description="Helical" evidence="2">
    <location>
        <begin position="131"/>
        <end position="153"/>
    </location>
</feature>
<feature type="transmembrane region" description="Helical" evidence="2">
    <location>
        <begin position="334"/>
        <end position="352"/>
    </location>
</feature>
<dbReference type="EMBL" id="CP002343">
    <property type="protein sequence ID" value="ADU49475.1"/>
    <property type="molecule type" value="Genomic_DNA"/>
</dbReference>
<name>E6SBE7_INTC7</name>
<dbReference type="Proteomes" id="UP000008914">
    <property type="component" value="Chromosome"/>
</dbReference>
<feature type="transmembrane region" description="Helical" evidence="2">
    <location>
        <begin position="60"/>
        <end position="77"/>
    </location>
</feature>
<evidence type="ECO:0000313" key="3">
    <source>
        <dbReference type="EMBL" id="ADU49475.1"/>
    </source>
</evidence>
<evidence type="ECO:0000256" key="1">
    <source>
        <dbReference type="SAM" id="MobiDB-lite"/>
    </source>
</evidence>
<accession>E6SBE7</accession>
<keyword evidence="2" id="KW-0472">Membrane</keyword>
<dbReference type="eggNOG" id="COG0582">
    <property type="taxonomic scope" value="Bacteria"/>
</dbReference>
<evidence type="ECO:0000256" key="2">
    <source>
        <dbReference type="SAM" id="Phobius"/>
    </source>
</evidence>
<reference evidence="3 4" key="1">
    <citation type="journal article" date="2010" name="Stand. Genomic Sci.">
        <title>Complete genome sequence of Intrasporangium calvum type strain (7 KIP).</title>
        <authorList>
            <person name="Del Rio T.G."/>
            <person name="Chertkov O."/>
            <person name="Yasawong M."/>
            <person name="Lucas S."/>
            <person name="Deshpande S."/>
            <person name="Cheng J.F."/>
            <person name="Detter C."/>
            <person name="Tapia R."/>
            <person name="Han C."/>
            <person name="Goodwin L."/>
            <person name="Pitluck S."/>
            <person name="Liolios K."/>
            <person name="Ivanova N."/>
            <person name="Mavromatis K."/>
            <person name="Pati A."/>
            <person name="Chen A."/>
            <person name="Palaniappan K."/>
            <person name="Land M."/>
            <person name="Hauser L."/>
            <person name="Chang Y.J."/>
            <person name="Jeffries C.D."/>
            <person name="Rohde M."/>
            <person name="Pukall R."/>
            <person name="Sikorski J."/>
            <person name="Goker M."/>
            <person name="Woyke T."/>
            <person name="Bristow J."/>
            <person name="Eisen J.A."/>
            <person name="Markowitz V."/>
            <person name="Hugenholtz P."/>
            <person name="Kyrpides N.C."/>
            <person name="Klenk H.P."/>
            <person name="Lapidus A."/>
        </authorList>
    </citation>
    <scope>NUCLEOTIDE SEQUENCE [LARGE SCALE GENOMIC DNA]</scope>
    <source>
        <strain evidence="4">ATCC 23552 / DSM 43043 / JCM 3097 / NBRC 12989 / 7 KIP</strain>
    </source>
</reference>
<protein>
    <submittedName>
        <fullName evidence="3">Uncharacterized protein</fullName>
    </submittedName>
</protein>
<organism evidence="3 4">
    <name type="scientific">Intrasporangium calvum (strain ATCC 23552 / DSM 43043 / JCM 3097 / NBRC 12989 / NCIMB 10167 / NRRL B-3866 / 7 KIP)</name>
    <dbReference type="NCBI Taxonomy" id="710696"/>
    <lineage>
        <taxon>Bacteria</taxon>
        <taxon>Bacillati</taxon>
        <taxon>Actinomycetota</taxon>
        <taxon>Actinomycetes</taxon>
        <taxon>Micrococcales</taxon>
        <taxon>Intrasporangiaceae</taxon>
        <taxon>Intrasporangium</taxon>
    </lineage>
</organism>
<dbReference type="KEGG" id="ica:Intca_2984"/>
<dbReference type="AlphaFoldDB" id="E6SBE7"/>
<keyword evidence="4" id="KW-1185">Reference proteome</keyword>
<feature type="transmembrane region" description="Helical" evidence="2">
    <location>
        <begin position="98"/>
        <end position="119"/>
    </location>
</feature>
<feature type="transmembrane region" description="Helical" evidence="2">
    <location>
        <begin position="280"/>
        <end position="299"/>
    </location>
</feature>
<feature type="transmembrane region" description="Helical" evidence="2">
    <location>
        <begin position="160"/>
        <end position="178"/>
    </location>
</feature>
<dbReference type="STRING" id="710696.Intca_2984"/>
<gene>
    <name evidence="3" type="ordered locus">Intca_2984</name>
</gene>
<evidence type="ECO:0000313" key="4">
    <source>
        <dbReference type="Proteomes" id="UP000008914"/>
    </source>
</evidence>
<feature type="transmembrane region" description="Helical" evidence="2">
    <location>
        <begin position="21"/>
        <end position="40"/>
    </location>
</feature>
<feature type="transmembrane region" description="Helical" evidence="2">
    <location>
        <begin position="423"/>
        <end position="443"/>
    </location>
</feature>
<feature type="transmembrane region" description="Helical" evidence="2">
    <location>
        <begin position="209"/>
        <end position="228"/>
    </location>
</feature>
<feature type="transmembrane region" description="Helical" evidence="2">
    <location>
        <begin position="482"/>
        <end position="502"/>
    </location>
</feature>
<feature type="transmembrane region" description="Helical" evidence="2">
    <location>
        <begin position="399"/>
        <end position="416"/>
    </location>
</feature>